<keyword evidence="1" id="KW-0812">Transmembrane</keyword>
<reference evidence="3 4" key="1">
    <citation type="submission" date="2019-02" db="EMBL/GenBank/DDBJ databases">
        <title>Deep-cultivation of Planctomycetes and their phenomic and genomic characterization uncovers novel biology.</title>
        <authorList>
            <person name="Wiegand S."/>
            <person name="Jogler M."/>
            <person name="Boedeker C."/>
            <person name="Pinto D."/>
            <person name="Vollmers J."/>
            <person name="Rivas-Marin E."/>
            <person name="Kohn T."/>
            <person name="Peeters S.H."/>
            <person name="Heuer A."/>
            <person name="Rast P."/>
            <person name="Oberbeckmann S."/>
            <person name="Bunk B."/>
            <person name="Jeske O."/>
            <person name="Meyerdierks A."/>
            <person name="Storesund J.E."/>
            <person name="Kallscheuer N."/>
            <person name="Luecker S."/>
            <person name="Lage O.M."/>
            <person name="Pohl T."/>
            <person name="Merkel B.J."/>
            <person name="Hornburger P."/>
            <person name="Mueller R.-W."/>
            <person name="Bruemmer F."/>
            <person name="Labrenz M."/>
            <person name="Spormann A.M."/>
            <person name="Op den Camp H."/>
            <person name="Overmann J."/>
            <person name="Amann R."/>
            <person name="Jetten M.S.M."/>
            <person name="Mascher T."/>
            <person name="Medema M.H."/>
            <person name="Devos D.P."/>
            <person name="Kaster A.-K."/>
            <person name="Ovreas L."/>
            <person name="Rohde M."/>
            <person name="Galperin M.Y."/>
            <person name="Jogler C."/>
        </authorList>
    </citation>
    <scope>NUCLEOTIDE SEQUENCE [LARGE SCALE GENOMIC DNA]</scope>
    <source>
        <strain evidence="3 4">Pan265</strain>
    </source>
</reference>
<dbReference type="RefSeq" id="WP_145446648.1">
    <property type="nucleotide sequence ID" value="NZ_CP036280.1"/>
</dbReference>
<accession>A0A518BZT9</accession>
<name>A0A518BZT9_9BACT</name>
<sequence length="80" mass="9000">MTIEQLTTFLGWCTAINAGLLIFSSLLVMAFRPLMASFYQKYFGIQPAVTIVMAFGFLGFYKVLIVVFNLVPYLALMMMA</sequence>
<keyword evidence="1" id="KW-0472">Membrane</keyword>
<feature type="domain" description="DUF6868" evidence="2">
    <location>
        <begin position="1"/>
        <end position="79"/>
    </location>
</feature>
<dbReference type="Proteomes" id="UP000320386">
    <property type="component" value="Chromosome"/>
</dbReference>
<feature type="transmembrane region" description="Helical" evidence="1">
    <location>
        <begin position="51"/>
        <end position="76"/>
    </location>
</feature>
<keyword evidence="4" id="KW-1185">Reference proteome</keyword>
<dbReference type="OrthoDB" id="287243at2"/>
<feature type="transmembrane region" description="Helical" evidence="1">
    <location>
        <begin position="9"/>
        <end position="31"/>
    </location>
</feature>
<gene>
    <name evidence="3" type="ORF">Pan265_23510</name>
</gene>
<evidence type="ECO:0000256" key="1">
    <source>
        <dbReference type="SAM" id="Phobius"/>
    </source>
</evidence>
<evidence type="ECO:0000313" key="3">
    <source>
        <dbReference type="EMBL" id="QDU72485.1"/>
    </source>
</evidence>
<evidence type="ECO:0000313" key="4">
    <source>
        <dbReference type="Proteomes" id="UP000320386"/>
    </source>
</evidence>
<keyword evidence="1" id="KW-1133">Transmembrane helix</keyword>
<dbReference type="AlphaFoldDB" id="A0A518BZT9"/>
<organism evidence="3 4">
    <name type="scientific">Mucisphaera calidilacus</name>
    <dbReference type="NCBI Taxonomy" id="2527982"/>
    <lineage>
        <taxon>Bacteria</taxon>
        <taxon>Pseudomonadati</taxon>
        <taxon>Planctomycetota</taxon>
        <taxon>Phycisphaerae</taxon>
        <taxon>Phycisphaerales</taxon>
        <taxon>Phycisphaeraceae</taxon>
        <taxon>Mucisphaera</taxon>
    </lineage>
</organism>
<dbReference type="Pfam" id="PF21742">
    <property type="entry name" value="DUF6868"/>
    <property type="match status" value="1"/>
</dbReference>
<dbReference type="EMBL" id="CP036280">
    <property type="protein sequence ID" value="QDU72485.1"/>
    <property type="molecule type" value="Genomic_DNA"/>
</dbReference>
<protein>
    <recommendedName>
        <fullName evidence="2">DUF6868 domain-containing protein</fullName>
    </recommendedName>
</protein>
<evidence type="ECO:0000259" key="2">
    <source>
        <dbReference type="Pfam" id="PF21742"/>
    </source>
</evidence>
<proteinExistence type="predicted"/>
<dbReference type="KEGG" id="mcad:Pan265_23510"/>
<dbReference type="InterPro" id="IPR049220">
    <property type="entry name" value="DUF6868"/>
</dbReference>